<feature type="domain" description="Bacterial sugar transferase" evidence="9">
    <location>
        <begin position="321"/>
        <end position="510"/>
    </location>
</feature>
<reference evidence="11 13" key="2">
    <citation type="submission" date="2017-02" db="EMBL/GenBank/DDBJ databases">
        <authorList>
            <person name="Peterson S.W."/>
        </authorList>
    </citation>
    <scope>NUCLEOTIDE SEQUENCE [LARGE SCALE GENOMIC DNA]</scope>
    <source>
        <strain evidence="11 13">DSM 9653</strain>
    </source>
</reference>
<evidence type="ECO:0000256" key="7">
    <source>
        <dbReference type="ARBA" id="ARBA00023169"/>
    </source>
</evidence>
<proteinExistence type="inferred from homology"/>
<protein>
    <submittedName>
        <fullName evidence="10">Undecaprenyl-phosphate glucose phosphotransferase</fullName>
    </submittedName>
</protein>
<keyword evidence="6 8" id="KW-0472">Membrane</keyword>
<dbReference type="STRING" id="53254.SAMN05660750_03744"/>
<comment type="subcellular location">
    <subcellularLocation>
        <location evidence="1">Membrane</location>
        <topology evidence="1">Multi-pass membrane protein</topology>
    </subcellularLocation>
</comment>
<dbReference type="PANTHER" id="PTHR30576">
    <property type="entry name" value="COLANIC BIOSYNTHESIS UDP-GLUCOSE LIPID CARRIER TRANSFERASE"/>
    <property type="match status" value="1"/>
</dbReference>
<evidence type="ECO:0000259" key="9">
    <source>
        <dbReference type="Pfam" id="PF02397"/>
    </source>
</evidence>
<dbReference type="NCBIfam" id="TIGR03025">
    <property type="entry name" value="EPS_sugtrans"/>
    <property type="match status" value="1"/>
</dbReference>
<evidence type="ECO:0000313" key="11">
    <source>
        <dbReference type="EMBL" id="SKC03076.1"/>
    </source>
</evidence>
<evidence type="ECO:0000256" key="2">
    <source>
        <dbReference type="ARBA" id="ARBA00006464"/>
    </source>
</evidence>
<dbReference type="PANTHER" id="PTHR30576:SF0">
    <property type="entry name" value="UNDECAPRENYL-PHOSPHATE N-ACETYLGALACTOSAMINYL 1-PHOSPHATE TRANSFERASE-RELATED"/>
    <property type="match status" value="1"/>
</dbReference>
<evidence type="ECO:0000256" key="3">
    <source>
        <dbReference type="ARBA" id="ARBA00022679"/>
    </source>
</evidence>
<feature type="transmembrane region" description="Helical" evidence="8">
    <location>
        <begin position="122"/>
        <end position="143"/>
    </location>
</feature>
<name>A0A0Q3M976_9HYPH</name>
<dbReference type="InterPro" id="IPR017475">
    <property type="entry name" value="EPS_sugar_tfrase"/>
</dbReference>
<dbReference type="EMBL" id="FUYX01000011">
    <property type="protein sequence ID" value="SKC03076.1"/>
    <property type="molecule type" value="Genomic_DNA"/>
</dbReference>
<evidence type="ECO:0000256" key="8">
    <source>
        <dbReference type="SAM" id="Phobius"/>
    </source>
</evidence>
<reference evidence="10 12" key="1">
    <citation type="submission" date="2015-10" db="EMBL/GenBank/DDBJ databases">
        <title>Draft genome of Bosea thiooxidans.</title>
        <authorList>
            <person name="Wang X."/>
        </authorList>
    </citation>
    <scope>NUCLEOTIDE SEQUENCE [LARGE SCALE GENOMIC DNA]</scope>
    <source>
        <strain evidence="10 12">CGMCC 9174</strain>
    </source>
</reference>
<gene>
    <name evidence="10" type="ORF">ARD30_00895</name>
    <name evidence="11" type="ORF">SAMN05660750_03744</name>
</gene>
<sequence length="517" mass="57378">MGTFDVRDMMKADAAAAAASSMLGASEKGQTRRFHPLAERIAAIPVKPTLSPVMIEGVARLLDALAVLGSGALVYWLYVSGKTTHTLPYQIAIPALALGSLGVFQALQLYPIGALRNVIGSAVRLVTGWTMLFLVTLAVFFFLKTSDQVSRGWLIGFYFAGAGALLGGRFMVTAGVRYLTRSGRLERRTAIVGGGEAGEALIRALEGQKDTGLRICGVFDDRNDERSPDLVAGYPKLGTIDDLVEFARRTKLDLVIFTLPISAEARLLTMLRKLWVLPIDIRLSAHLSKLRLRPRSYSYFGTVPVLDVFDRPIADWDIVVKWVFDKVVGTLALIVLSPLMIATAIAVKLDSKGPVLFRQKRYGFNNETVEVLKFRSLYHEMTDHSAAKQVTRDDPRVTRVGRFIRKTSIDELPQLLNVVFKGNLSLVGPRPHAIHASASNRAYEVVVDGYFARHKVKPGITGWAQINGWRGETDTDEKIQRRVEHDLYYIENWSVLLDLYILAKTPFSLLTKNENAY</sequence>
<dbReference type="Proteomes" id="UP000051562">
    <property type="component" value="Unassembled WGS sequence"/>
</dbReference>
<dbReference type="GO" id="GO:0016020">
    <property type="term" value="C:membrane"/>
    <property type="evidence" value="ECO:0007669"/>
    <property type="project" value="UniProtKB-SubCell"/>
</dbReference>
<comment type="similarity">
    <text evidence="2">Belongs to the bacterial sugar transferase family.</text>
</comment>
<dbReference type="OrthoDB" id="9808602at2"/>
<keyword evidence="5 8" id="KW-1133">Transmembrane helix</keyword>
<dbReference type="Gene3D" id="3.40.50.720">
    <property type="entry name" value="NAD(P)-binding Rossmann-like Domain"/>
    <property type="match status" value="1"/>
</dbReference>
<dbReference type="Pfam" id="PF02397">
    <property type="entry name" value="Bac_transf"/>
    <property type="match status" value="1"/>
</dbReference>
<dbReference type="SUPFAM" id="SSF51735">
    <property type="entry name" value="NAD(P)-binding Rossmann-fold domains"/>
    <property type="match status" value="1"/>
</dbReference>
<keyword evidence="4 8" id="KW-0812">Transmembrane</keyword>
<feature type="transmembrane region" description="Helical" evidence="8">
    <location>
        <begin position="155"/>
        <end position="179"/>
    </location>
</feature>
<evidence type="ECO:0000256" key="6">
    <source>
        <dbReference type="ARBA" id="ARBA00023136"/>
    </source>
</evidence>
<keyword evidence="3 10" id="KW-0808">Transferase</keyword>
<evidence type="ECO:0000313" key="12">
    <source>
        <dbReference type="Proteomes" id="UP000051562"/>
    </source>
</evidence>
<evidence type="ECO:0000313" key="10">
    <source>
        <dbReference type="EMBL" id="KQK32369.1"/>
    </source>
</evidence>
<evidence type="ECO:0000313" key="13">
    <source>
        <dbReference type="Proteomes" id="UP000190130"/>
    </source>
</evidence>
<dbReference type="InterPro" id="IPR017473">
    <property type="entry name" value="Undecaprenyl-P_gluc_Ptfrase"/>
</dbReference>
<dbReference type="NCBIfam" id="TIGR03023">
    <property type="entry name" value="WcaJ_sugtrans"/>
    <property type="match status" value="1"/>
</dbReference>
<evidence type="ECO:0000256" key="5">
    <source>
        <dbReference type="ARBA" id="ARBA00022989"/>
    </source>
</evidence>
<evidence type="ECO:0000256" key="1">
    <source>
        <dbReference type="ARBA" id="ARBA00004141"/>
    </source>
</evidence>
<dbReference type="AlphaFoldDB" id="A0A0Q3M976"/>
<evidence type="ECO:0000256" key="4">
    <source>
        <dbReference type="ARBA" id="ARBA00022692"/>
    </source>
</evidence>
<feature type="transmembrane region" description="Helical" evidence="8">
    <location>
        <begin position="327"/>
        <end position="347"/>
    </location>
</feature>
<keyword evidence="12" id="KW-1185">Reference proteome</keyword>
<feature type="transmembrane region" description="Helical" evidence="8">
    <location>
        <begin position="61"/>
        <end position="79"/>
    </location>
</feature>
<accession>A0A0Q3M976</accession>
<dbReference type="InterPro" id="IPR036291">
    <property type="entry name" value="NAD(P)-bd_dom_sf"/>
</dbReference>
<dbReference type="RefSeq" id="WP_055726314.1">
    <property type="nucleotide sequence ID" value="NZ_FUYX01000011.1"/>
</dbReference>
<keyword evidence="7" id="KW-0270">Exopolysaccharide synthesis</keyword>
<dbReference type="EMBL" id="LMAR01000001">
    <property type="protein sequence ID" value="KQK32369.1"/>
    <property type="molecule type" value="Genomic_DNA"/>
</dbReference>
<dbReference type="GO" id="GO:0016780">
    <property type="term" value="F:phosphotransferase activity, for other substituted phosphate groups"/>
    <property type="evidence" value="ECO:0007669"/>
    <property type="project" value="TreeGrafter"/>
</dbReference>
<dbReference type="Proteomes" id="UP000190130">
    <property type="component" value="Unassembled WGS sequence"/>
</dbReference>
<feature type="transmembrane region" description="Helical" evidence="8">
    <location>
        <begin position="91"/>
        <end position="110"/>
    </location>
</feature>
<dbReference type="InterPro" id="IPR003362">
    <property type="entry name" value="Bact_transf"/>
</dbReference>
<dbReference type="GO" id="GO:0000271">
    <property type="term" value="P:polysaccharide biosynthetic process"/>
    <property type="evidence" value="ECO:0007669"/>
    <property type="project" value="UniProtKB-KW"/>
</dbReference>
<dbReference type="Pfam" id="PF13727">
    <property type="entry name" value="CoA_binding_3"/>
    <property type="match status" value="1"/>
</dbReference>
<organism evidence="10 12">
    <name type="scientific">Bosea thiooxidans</name>
    <dbReference type="NCBI Taxonomy" id="53254"/>
    <lineage>
        <taxon>Bacteria</taxon>
        <taxon>Pseudomonadati</taxon>
        <taxon>Pseudomonadota</taxon>
        <taxon>Alphaproteobacteria</taxon>
        <taxon>Hyphomicrobiales</taxon>
        <taxon>Boseaceae</taxon>
        <taxon>Bosea</taxon>
    </lineage>
</organism>